<evidence type="ECO:0000259" key="11">
    <source>
        <dbReference type="PROSITE" id="PS50011"/>
    </source>
</evidence>
<evidence type="ECO:0000256" key="7">
    <source>
        <dbReference type="ARBA" id="ARBA00022777"/>
    </source>
</evidence>
<dbReference type="GO" id="GO:0070525">
    <property type="term" value="P:tRNA threonylcarbamoyladenosine metabolic process"/>
    <property type="evidence" value="ECO:0007669"/>
    <property type="project" value="TreeGrafter"/>
</dbReference>
<dbReference type="EMBL" id="CAICTM010000733">
    <property type="protein sequence ID" value="CAB9515730.1"/>
    <property type="molecule type" value="Genomic_DNA"/>
</dbReference>
<keyword evidence="7" id="KW-0418">Kinase</keyword>
<evidence type="ECO:0000256" key="6">
    <source>
        <dbReference type="ARBA" id="ARBA00022741"/>
    </source>
</evidence>
<keyword evidence="4" id="KW-0808">Transferase</keyword>
<keyword evidence="6" id="KW-0547">Nucleotide-binding</keyword>
<evidence type="ECO:0000256" key="10">
    <source>
        <dbReference type="ARBA" id="ARBA00048679"/>
    </source>
</evidence>
<reference evidence="12" key="1">
    <citation type="submission" date="2020-06" db="EMBL/GenBank/DDBJ databases">
        <authorList>
            <consortium name="Plant Systems Biology data submission"/>
        </authorList>
    </citation>
    <scope>NUCLEOTIDE SEQUENCE</scope>
    <source>
        <strain evidence="12">D6</strain>
    </source>
</reference>
<dbReference type="NCBIfam" id="TIGR03724">
    <property type="entry name" value="arch_bud32"/>
    <property type="match status" value="1"/>
</dbReference>
<dbReference type="PANTHER" id="PTHR12209">
    <property type="entry name" value="NON-SPECIFIC SERINE/THREONINE PROTEIN KINASE"/>
    <property type="match status" value="1"/>
</dbReference>
<dbReference type="GO" id="GO:0005829">
    <property type="term" value="C:cytosol"/>
    <property type="evidence" value="ECO:0007669"/>
    <property type="project" value="TreeGrafter"/>
</dbReference>
<evidence type="ECO:0000313" key="12">
    <source>
        <dbReference type="EMBL" id="CAB9515730.1"/>
    </source>
</evidence>
<feature type="domain" description="Protein kinase" evidence="11">
    <location>
        <begin position="21"/>
        <end position="265"/>
    </location>
</feature>
<evidence type="ECO:0000256" key="8">
    <source>
        <dbReference type="ARBA" id="ARBA00022840"/>
    </source>
</evidence>
<keyword evidence="5" id="KW-0819">tRNA processing</keyword>
<protein>
    <recommendedName>
        <fullName evidence="2">non-specific serine/threonine protein kinase</fullName>
        <ecNumber evidence="2">2.7.11.1</ecNumber>
    </recommendedName>
</protein>
<proteinExistence type="inferred from homology"/>
<evidence type="ECO:0000313" key="13">
    <source>
        <dbReference type="Proteomes" id="UP001153069"/>
    </source>
</evidence>
<dbReference type="PANTHER" id="PTHR12209:SF0">
    <property type="entry name" value="EKC_KEOPS COMPLEX SUBUNIT TP53RK"/>
    <property type="match status" value="1"/>
</dbReference>
<organism evidence="12 13">
    <name type="scientific">Seminavis robusta</name>
    <dbReference type="NCBI Taxonomy" id="568900"/>
    <lineage>
        <taxon>Eukaryota</taxon>
        <taxon>Sar</taxon>
        <taxon>Stramenopiles</taxon>
        <taxon>Ochrophyta</taxon>
        <taxon>Bacillariophyta</taxon>
        <taxon>Bacillariophyceae</taxon>
        <taxon>Bacillariophycidae</taxon>
        <taxon>Naviculales</taxon>
        <taxon>Naviculaceae</taxon>
        <taxon>Seminavis</taxon>
    </lineage>
</organism>
<keyword evidence="13" id="KW-1185">Reference proteome</keyword>
<dbReference type="GO" id="GO:0008033">
    <property type="term" value="P:tRNA processing"/>
    <property type="evidence" value="ECO:0007669"/>
    <property type="project" value="UniProtKB-KW"/>
</dbReference>
<evidence type="ECO:0000256" key="1">
    <source>
        <dbReference type="ARBA" id="ARBA00010630"/>
    </source>
</evidence>
<comment type="caution">
    <text evidence="12">The sequence shown here is derived from an EMBL/GenBank/DDBJ whole genome shotgun (WGS) entry which is preliminary data.</text>
</comment>
<dbReference type="GO" id="GO:0000408">
    <property type="term" value="C:EKC/KEOPS complex"/>
    <property type="evidence" value="ECO:0007669"/>
    <property type="project" value="TreeGrafter"/>
</dbReference>
<dbReference type="GO" id="GO:0004674">
    <property type="term" value="F:protein serine/threonine kinase activity"/>
    <property type="evidence" value="ECO:0007669"/>
    <property type="project" value="UniProtKB-KW"/>
</dbReference>
<evidence type="ECO:0000256" key="4">
    <source>
        <dbReference type="ARBA" id="ARBA00022679"/>
    </source>
</evidence>
<dbReference type="EC" id="2.7.11.1" evidence="2"/>
<dbReference type="PROSITE" id="PS00109">
    <property type="entry name" value="PROTEIN_KINASE_TYR"/>
    <property type="match status" value="1"/>
</dbReference>
<evidence type="ECO:0000256" key="5">
    <source>
        <dbReference type="ARBA" id="ARBA00022694"/>
    </source>
</evidence>
<dbReference type="PROSITE" id="PS50011">
    <property type="entry name" value="PROTEIN_KINASE_DOM"/>
    <property type="match status" value="1"/>
</dbReference>
<dbReference type="GO" id="GO:0005634">
    <property type="term" value="C:nucleus"/>
    <property type="evidence" value="ECO:0007669"/>
    <property type="project" value="TreeGrafter"/>
</dbReference>
<dbReference type="Gene3D" id="3.30.200.20">
    <property type="entry name" value="Phosphorylase Kinase, domain 1"/>
    <property type="match status" value="1"/>
</dbReference>
<keyword evidence="8" id="KW-0067">ATP-binding</keyword>
<keyword evidence="3" id="KW-0723">Serine/threonine-protein kinase</keyword>
<comment type="similarity">
    <text evidence="1">Belongs to the protein kinase superfamily. BUD32 family.</text>
</comment>
<dbReference type="InterPro" id="IPR001245">
    <property type="entry name" value="Ser-Thr/Tyr_kinase_cat_dom"/>
</dbReference>
<sequence>MTDTTASADVTTKKPPVFQPQDDWTLISQGAEARIWKIPGTTVKVAKERFSKAYRHPTLDEKLTKSRCRAEGRILEKCRNPKDSNLVIDVPQVLRIEPPVLYLEFLEGLTVREYLEDHLLLSLKDDDDTEKASELHQLAQQIGSMVGKLHTLGCIHGDLTTSNMMLRGSQPQSKRAKTENDNNVSKHKITLIDFGLAKNTTSAEERAVDLYVLERALTSTHPKLPQSFLETIMESYKLEPKKAAEATLQRLEQVRLRGRKRECFG</sequence>
<dbReference type="SUPFAM" id="SSF56112">
    <property type="entry name" value="Protein kinase-like (PK-like)"/>
    <property type="match status" value="1"/>
</dbReference>
<dbReference type="OrthoDB" id="3399at2759"/>
<dbReference type="AlphaFoldDB" id="A0A9N8E8E6"/>
<comment type="catalytic activity">
    <reaction evidence="9">
        <text>L-threonyl-[protein] + ATP = O-phospho-L-threonyl-[protein] + ADP + H(+)</text>
        <dbReference type="Rhea" id="RHEA:46608"/>
        <dbReference type="Rhea" id="RHEA-COMP:11060"/>
        <dbReference type="Rhea" id="RHEA-COMP:11605"/>
        <dbReference type="ChEBI" id="CHEBI:15378"/>
        <dbReference type="ChEBI" id="CHEBI:30013"/>
        <dbReference type="ChEBI" id="CHEBI:30616"/>
        <dbReference type="ChEBI" id="CHEBI:61977"/>
        <dbReference type="ChEBI" id="CHEBI:456216"/>
        <dbReference type="EC" id="2.7.11.1"/>
    </reaction>
</comment>
<name>A0A9N8E8E6_9STRA</name>
<dbReference type="Gene3D" id="1.10.510.10">
    <property type="entry name" value="Transferase(Phosphotransferase) domain 1"/>
    <property type="match status" value="1"/>
</dbReference>
<dbReference type="InterPro" id="IPR011009">
    <property type="entry name" value="Kinase-like_dom_sf"/>
</dbReference>
<evidence type="ECO:0000256" key="9">
    <source>
        <dbReference type="ARBA" id="ARBA00047899"/>
    </source>
</evidence>
<dbReference type="InterPro" id="IPR022495">
    <property type="entry name" value="Bud32"/>
</dbReference>
<gene>
    <name evidence="12" type="ORF">SEMRO_734_G194760.1</name>
</gene>
<dbReference type="InterPro" id="IPR000719">
    <property type="entry name" value="Prot_kinase_dom"/>
</dbReference>
<dbReference type="Proteomes" id="UP001153069">
    <property type="component" value="Unassembled WGS sequence"/>
</dbReference>
<dbReference type="InterPro" id="IPR008266">
    <property type="entry name" value="Tyr_kinase_AS"/>
</dbReference>
<accession>A0A9N8E8E6</accession>
<dbReference type="Pfam" id="PF07714">
    <property type="entry name" value="PK_Tyr_Ser-Thr"/>
    <property type="match status" value="1"/>
</dbReference>
<dbReference type="GO" id="GO:0005524">
    <property type="term" value="F:ATP binding"/>
    <property type="evidence" value="ECO:0007669"/>
    <property type="project" value="UniProtKB-KW"/>
</dbReference>
<evidence type="ECO:0000256" key="3">
    <source>
        <dbReference type="ARBA" id="ARBA00022527"/>
    </source>
</evidence>
<comment type="catalytic activity">
    <reaction evidence="10">
        <text>L-seryl-[protein] + ATP = O-phospho-L-seryl-[protein] + ADP + H(+)</text>
        <dbReference type="Rhea" id="RHEA:17989"/>
        <dbReference type="Rhea" id="RHEA-COMP:9863"/>
        <dbReference type="Rhea" id="RHEA-COMP:11604"/>
        <dbReference type="ChEBI" id="CHEBI:15378"/>
        <dbReference type="ChEBI" id="CHEBI:29999"/>
        <dbReference type="ChEBI" id="CHEBI:30616"/>
        <dbReference type="ChEBI" id="CHEBI:83421"/>
        <dbReference type="ChEBI" id="CHEBI:456216"/>
        <dbReference type="EC" id="2.7.11.1"/>
    </reaction>
</comment>
<evidence type="ECO:0000256" key="2">
    <source>
        <dbReference type="ARBA" id="ARBA00012513"/>
    </source>
</evidence>